<protein>
    <submittedName>
        <fullName evidence="3">Membrane protein</fullName>
    </submittedName>
</protein>
<evidence type="ECO:0000313" key="4">
    <source>
        <dbReference type="Proteomes" id="UP000031386"/>
    </source>
</evidence>
<evidence type="ECO:0000256" key="1">
    <source>
        <dbReference type="SAM" id="Phobius"/>
    </source>
</evidence>
<proteinExistence type="predicted"/>
<dbReference type="OrthoDB" id="1758183at2"/>
<organism evidence="2 4">
    <name type="scientific">Parvimonas micra</name>
    <dbReference type="NCBI Taxonomy" id="33033"/>
    <lineage>
        <taxon>Bacteria</taxon>
        <taxon>Bacillati</taxon>
        <taxon>Bacillota</taxon>
        <taxon>Tissierellia</taxon>
        <taxon>Tissierellales</taxon>
        <taxon>Peptoniphilaceae</taxon>
        <taxon>Parvimonas</taxon>
    </lineage>
</organism>
<dbReference type="KEGG" id="pmic:NW74_06975"/>
<feature type="transmembrane region" description="Helical" evidence="1">
    <location>
        <begin position="162"/>
        <end position="190"/>
    </location>
</feature>
<reference evidence="3" key="2">
    <citation type="submission" date="2020-04" db="EMBL/GenBank/DDBJ databases">
        <title>Deep metagenomics examines the oral microbiome during advanced dental caries in children, revealing novel taxa and co-occurrences with host molecules.</title>
        <authorList>
            <person name="Baker J.L."/>
            <person name="Morton J.T."/>
            <person name="Dinis M."/>
            <person name="Alvarez R."/>
            <person name="Tran N.C."/>
            <person name="Knight R."/>
            <person name="Edlund A."/>
        </authorList>
    </citation>
    <scope>NUCLEOTIDE SEQUENCE</scope>
    <source>
        <strain evidence="3">JCVI_23_bin.11</strain>
    </source>
</reference>
<dbReference type="GeneID" id="93385084"/>
<dbReference type="InterPro" id="IPR038750">
    <property type="entry name" value="YczE/YyaS-like"/>
</dbReference>
<feature type="transmembrane region" description="Helical" evidence="1">
    <location>
        <begin position="77"/>
        <end position="101"/>
    </location>
</feature>
<evidence type="ECO:0000313" key="2">
    <source>
        <dbReference type="EMBL" id="AIZ37082.1"/>
    </source>
</evidence>
<keyword evidence="4" id="KW-1185">Reference proteome</keyword>
<dbReference type="Pfam" id="PF19700">
    <property type="entry name" value="DUF6198"/>
    <property type="match status" value="1"/>
</dbReference>
<accession>A0A0B4S2S4</accession>
<feature type="transmembrane region" description="Helical" evidence="1">
    <location>
        <begin position="107"/>
        <end position="131"/>
    </location>
</feature>
<dbReference type="RefSeq" id="WP_004832726.1">
    <property type="nucleotide sequence ID" value="NZ_CABKNC010000003.1"/>
</dbReference>
<dbReference type="EMBL" id="JABZRE010000012">
    <property type="protein sequence ID" value="MBF1306989.1"/>
    <property type="molecule type" value="Genomic_DNA"/>
</dbReference>
<dbReference type="Proteomes" id="UP000031386">
    <property type="component" value="Chromosome"/>
</dbReference>
<dbReference type="PANTHER" id="PTHR40078">
    <property type="entry name" value="INTEGRAL MEMBRANE PROTEIN-RELATED"/>
    <property type="match status" value="1"/>
</dbReference>
<feature type="transmembrane region" description="Helical" evidence="1">
    <location>
        <begin position="7"/>
        <end position="28"/>
    </location>
</feature>
<keyword evidence="1" id="KW-1133">Transmembrane helix</keyword>
<reference evidence="2 4" key="1">
    <citation type="submission" date="2014-10" db="EMBL/GenBank/DDBJ databases">
        <title>Complete genome sequence of Parvimonas micra KCOM 1535 (= ChDC B708).</title>
        <authorList>
            <person name="Kook J.-K."/>
            <person name="Park S.-N."/>
            <person name="Lim Y.K."/>
            <person name="Roh H."/>
        </authorList>
    </citation>
    <scope>NUCLEOTIDE SEQUENCE [LARGE SCALE GENOMIC DNA]</scope>
    <source>
        <strain evidence="2">KCOM 1535</strain>
        <strain evidence="4">KCOM 1535 / ChDC B708</strain>
    </source>
</reference>
<keyword evidence="1" id="KW-0472">Membrane</keyword>
<dbReference type="AlphaFoldDB" id="A0A0B4S2S4"/>
<feature type="transmembrane region" description="Helical" evidence="1">
    <location>
        <begin position="48"/>
        <end position="70"/>
    </location>
</feature>
<dbReference type="PANTHER" id="PTHR40078:SF1">
    <property type="entry name" value="INTEGRAL MEMBRANE PROTEIN"/>
    <property type="match status" value="1"/>
</dbReference>
<name>A0A0B4S2S4_9FIRM</name>
<keyword evidence="1" id="KW-0812">Transmembrane</keyword>
<dbReference type="EMBL" id="CP009761">
    <property type="protein sequence ID" value="AIZ37082.1"/>
    <property type="molecule type" value="Genomic_DNA"/>
</dbReference>
<dbReference type="Proteomes" id="UP000758611">
    <property type="component" value="Unassembled WGS sequence"/>
</dbReference>
<gene>
    <name evidence="3" type="ORF">HXM94_04335</name>
    <name evidence="2" type="ORF">NW74_06975</name>
</gene>
<evidence type="ECO:0000313" key="3">
    <source>
        <dbReference type="EMBL" id="MBF1306989.1"/>
    </source>
</evidence>
<sequence length="226" mass="24979">MKKDKLFIRIAMSIIGMIILGIGVFFTIKVNLGVDPASTVDLGMSKQLGLSYGTCAVIFNIVFLTIIFFVDKKYINISSILAIFIIGYTVEAMNLIFGWINLQDLDLIYRVIICIVGTFIIAIGVTVYIFADLGVGATDGISELISNKTNFSYRTVRVISDFLLVIIGYLMGGVVGIGTLIITFFAGPFIQFTRKLLTPFLEKILGKELVDSVNKDEEKFEKEVIA</sequence>